<accession>A0A426XD44</accession>
<evidence type="ECO:0000313" key="2">
    <source>
        <dbReference type="EMBL" id="RRT37399.1"/>
    </source>
</evidence>
<dbReference type="EMBL" id="AMZH03022358">
    <property type="protein sequence ID" value="RRT37399.1"/>
    <property type="molecule type" value="Genomic_DNA"/>
</dbReference>
<feature type="region of interest" description="Disordered" evidence="1">
    <location>
        <begin position="1"/>
        <end position="37"/>
    </location>
</feature>
<comment type="caution">
    <text evidence="2">The sequence shown here is derived from an EMBL/GenBank/DDBJ whole genome shotgun (WGS) entry which is preliminary data.</text>
</comment>
<reference evidence="2 3" key="1">
    <citation type="journal article" date="2014" name="Agronomy (Basel)">
        <title>A Draft Genome Sequence for Ensete ventricosum, the Drought-Tolerant Tree Against Hunger.</title>
        <authorList>
            <person name="Harrison J."/>
            <person name="Moore K.A."/>
            <person name="Paszkiewicz K."/>
            <person name="Jones T."/>
            <person name="Grant M."/>
            <person name="Ambacheew D."/>
            <person name="Muzemil S."/>
            <person name="Studholme D.J."/>
        </authorList>
    </citation>
    <scope>NUCLEOTIDE SEQUENCE [LARGE SCALE GENOMIC DNA]</scope>
</reference>
<gene>
    <name evidence="2" type="ORF">B296_00052659</name>
</gene>
<proteinExistence type="predicted"/>
<dbReference type="AlphaFoldDB" id="A0A426XD44"/>
<dbReference type="Proteomes" id="UP000287651">
    <property type="component" value="Unassembled WGS sequence"/>
</dbReference>
<name>A0A426XD44_ENSVE</name>
<evidence type="ECO:0000313" key="3">
    <source>
        <dbReference type="Proteomes" id="UP000287651"/>
    </source>
</evidence>
<organism evidence="2 3">
    <name type="scientific">Ensete ventricosum</name>
    <name type="common">Abyssinian banana</name>
    <name type="synonym">Musa ensete</name>
    <dbReference type="NCBI Taxonomy" id="4639"/>
    <lineage>
        <taxon>Eukaryota</taxon>
        <taxon>Viridiplantae</taxon>
        <taxon>Streptophyta</taxon>
        <taxon>Embryophyta</taxon>
        <taxon>Tracheophyta</taxon>
        <taxon>Spermatophyta</taxon>
        <taxon>Magnoliopsida</taxon>
        <taxon>Liliopsida</taxon>
        <taxon>Zingiberales</taxon>
        <taxon>Musaceae</taxon>
        <taxon>Ensete</taxon>
    </lineage>
</organism>
<protein>
    <submittedName>
        <fullName evidence="2">Uncharacterized protein</fullName>
    </submittedName>
</protein>
<sequence>MHPLRFPNSGIRAKATRRRGSRAWPHHLHRGRSVAAKAPLQGAGDCIQAPYKGRPSAGEAARKARLLAEATATRGHDRLWPGPL</sequence>
<feature type="compositionally biased region" description="Basic residues" evidence="1">
    <location>
        <begin position="14"/>
        <end position="32"/>
    </location>
</feature>
<evidence type="ECO:0000256" key="1">
    <source>
        <dbReference type="SAM" id="MobiDB-lite"/>
    </source>
</evidence>